<sequence length="136" mass="15302">MRSMSVWSVLSRLTGRTCKLRTSRSYMIQHPSPTKFSASDIGRLYEIPQEAVNALGYPKLLPSKLIKQNDVLGELVTMVREPLIEVSSYMSAIRDSFPALRLVLWGPFGTGKSTTLNQAVHIAYCENMVIRPTAQW</sequence>
<evidence type="ECO:0000256" key="2">
    <source>
        <dbReference type="ARBA" id="ARBA00009863"/>
    </source>
</evidence>
<keyword evidence="4" id="KW-0689">Ribosomal protein</keyword>
<dbReference type="GO" id="GO:0005763">
    <property type="term" value="C:mitochondrial small ribosomal subunit"/>
    <property type="evidence" value="ECO:0007669"/>
    <property type="project" value="TreeGrafter"/>
</dbReference>
<dbReference type="Proteomes" id="UP001196413">
    <property type="component" value="Unassembled WGS sequence"/>
</dbReference>
<dbReference type="SUPFAM" id="SSF52540">
    <property type="entry name" value="P-loop containing nucleoside triphosphate hydrolases"/>
    <property type="match status" value="1"/>
</dbReference>
<evidence type="ECO:0000256" key="4">
    <source>
        <dbReference type="ARBA" id="ARBA00022980"/>
    </source>
</evidence>
<dbReference type="AlphaFoldDB" id="A0AAD5M2F9"/>
<keyword evidence="3" id="KW-0809">Transit peptide</keyword>
<accession>A0AAD5M2F9</accession>
<comment type="similarity">
    <text evidence="2">Belongs to the mitochondrion-specific ribosomal protein mS29 family.</text>
</comment>
<dbReference type="Pfam" id="PF10236">
    <property type="entry name" value="DAP3"/>
    <property type="match status" value="1"/>
</dbReference>
<evidence type="ECO:0000256" key="3">
    <source>
        <dbReference type="ARBA" id="ARBA00022946"/>
    </source>
</evidence>
<dbReference type="InterPro" id="IPR027417">
    <property type="entry name" value="P-loop_NTPase"/>
</dbReference>
<evidence type="ECO:0000256" key="7">
    <source>
        <dbReference type="ARBA" id="ARBA00035140"/>
    </source>
</evidence>
<evidence type="ECO:0000313" key="9">
    <source>
        <dbReference type="Proteomes" id="UP001196413"/>
    </source>
</evidence>
<evidence type="ECO:0000256" key="1">
    <source>
        <dbReference type="ARBA" id="ARBA00004173"/>
    </source>
</evidence>
<keyword evidence="5" id="KW-0496">Mitochondrion</keyword>
<reference evidence="8" key="1">
    <citation type="submission" date="2021-06" db="EMBL/GenBank/DDBJ databases">
        <title>Parelaphostrongylus tenuis whole genome reference sequence.</title>
        <authorList>
            <person name="Garwood T.J."/>
            <person name="Larsen P.A."/>
            <person name="Fountain-Jones N.M."/>
            <person name="Garbe J.R."/>
            <person name="Macchietto M.G."/>
            <person name="Kania S.A."/>
            <person name="Gerhold R.W."/>
            <person name="Richards J.E."/>
            <person name="Wolf T.M."/>
        </authorList>
    </citation>
    <scope>NUCLEOTIDE SEQUENCE</scope>
    <source>
        <strain evidence="8">MNPRO001-30</strain>
        <tissue evidence="8">Meninges</tissue>
    </source>
</reference>
<dbReference type="PRINTS" id="PR01716">
    <property type="entry name" value="DEATHASSOCP3"/>
</dbReference>
<keyword evidence="9" id="KW-1185">Reference proteome</keyword>
<dbReference type="PANTHER" id="PTHR12810">
    <property type="entry name" value="MITOCHONDRIAL 28S RIBOSOMAL PROTEIN S29"/>
    <property type="match status" value="1"/>
</dbReference>
<dbReference type="EMBL" id="JAHQIW010000977">
    <property type="protein sequence ID" value="KAJ1350972.1"/>
    <property type="molecule type" value="Genomic_DNA"/>
</dbReference>
<protein>
    <recommendedName>
        <fullName evidence="7">Small ribosomal subunit protein mS29</fullName>
    </recommendedName>
</protein>
<comment type="subcellular location">
    <subcellularLocation>
        <location evidence="1">Mitochondrion</location>
    </subcellularLocation>
</comment>
<dbReference type="GO" id="GO:0006915">
    <property type="term" value="P:apoptotic process"/>
    <property type="evidence" value="ECO:0007669"/>
    <property type="project" value="InterPro"/>
</dbReference>
<evidence type="ECO:0000313" key="8">
    <source>
        <dbReference type="EMBL" id="KAJ1350972.1"/>
    </source>
</evidence>
<name>A0AAD5M2F9_PARTN</name>
<evidence type="ECO:0000256" key="6">
    <source>
        <dbReference type="ARBA" id="ARBA00023274"/>
    </source>
</evidence>
<keyword evidence="6" id="KW-0687">Ribonucleoprotein</keyword>
<dbReference type="InterPro" id="IPR019368">
    <property type="entry name" value="Ribosomal_mS29"/>
</dbReference>
<gene>
    <name evidence="8" type="ORF">KIN20_006903</name>
</gene>
<organism evidence="8 9">
    <name type="scientific">Parelaphostrongylus tenuis</name>
    <name type="common">Meningeal worm</name>
    <dbReference type="NCBI Taxonomy" id="148309"/>
    <lineage>
        <taxon>Eukaryota</taxon>
        <taxon>Metazoa</taxon>
        <taxon>Ecdysozoa</taxon>
        <taxon>Nematoda</taxon>
        <taxon>Chromadorea</taxon>
        <taxon>Rhabditida</taxon>
        <taxon>Rhabditina</taxon>
        <taxon>Rhabditomorpha</taxon>
        <taxon>Strongyloidea</taxon>
        <taxon>Metastrongylidae</taxon>
        <taxon>Parelaphostrongylus</taxon>
    </lineage>
</organism>
<dbReference type="GO" id="GO:0003735">
    <property type="term" value="F:structural constituent of ribosome"/>
    <property type="evidence" value="ECO:0007669"/>
    <property type="project" value="TreeGrafter"/>
</dbReference>
<dbReference type="PANTHER" id="PTHR12810:SF0">
    <property type="entry name" value="SMALL RIBOSOMAL SUBUNIT PROTEIN MS29"/>
    <property type="match status" value="1"/>
</dbReference>
<dbReference type="InterPro" id="IPR008092">
    <property type="entry name" value="Ribosomal_mS29_met"/>
</dbReference>
<comment type="caution">
    <text evidence="8">The sequence shown here is derived from an EMBL/GenBank/DDBJ whole genome shotgun (WGS) entry which is preliminary data.</text>
</comment>
<evidence type="ECO:0000256" key="5">
    <source>
        <dbReference type="ARBA" id="ARBA00023128"/>
    </source>
</evidence>
<proteinExistence type="inferred from homology"/>